<protein>
    <submittedName>
        <fullName evidence="1">Uncharacterized protein</fullName>
    </submittedName>
</protein>
<dbReference type="AlphaFoldDB" id="A0A8E2JLD5"/>
<name>A0A8E2JLD5_9PEZI</name>
<evidence type="ECO:0000313" key="1">
    <source>
        <dbReference type="EMBL" id="OCK86269.1"/>
    </source>
</evidence>
<gene>
    <name evidence="1" type="ORF">K432DRAFT_111501</name>
</gene>
<accession>A0A8E2JLD5</accession>
<reference evidence="1 2" key="1">
    <citation type="journal article" date="2016" name="Nat. Commun.">
        <title>Ectomycorrhizal ecology is imprinted in the genome of the dominant symbiotic fungus Cenococcum geophilum.</title>
        <authorList>
            <consortium name="DOE Joint Genome Institute"/>
            <person name="Peter M."/>
            <person name="Kohler A."/>
            <person name="Ohm R.A."/>
            <person name="Kuo A."/>
            <person name="Krutzmann J."/>
            <person name="Morin E."/>
            <person name="Arend M."/>
            <person name="Barry K.W."/>
            <person name="Binder M."/>
            <person name="Choi C."/>
            <person name="Clum A."/>
            <person name="Copeland A."/>
            <person name="Grisel N."/>
            <person name="Haridas S."/>
            <person name="Kipfer T."/>
            <person name="LaButti K."/>
            <person name="Lindquist E."/>
            <person name="Lipzen A."/>
            <person name="Maire R."/>
            <person name="Meier B."/>
            <person name="Mihaltcheva S."/>
            <person name="Molinier V."/>
            <person name="Murat C."/>
            <person name="Poggeler S."/>
            <person name="Quandt C.A."/>
            <person name="Sperisen C."/>
            <person name="Tritt A."/>
            <person name="Tisserant E."/>
            <person name="Crous P.W."/>
            <person name="Henrissat B."/>
            <person name="Nehls U."/>
            <person name="Egli S."/>
            <person name="Spatafora J.W."/>
            <person name="Grigoriev I.V."/>
            <person name="Martin F.M."/>
        </authorList>
    </citation>
    <scope>NUCLEOTIDE SEQUENCE [LARGE SCALE GENOMIC DNA]</scope>
    <source>
        <strain evidence="1 2">CBS 459.81</strain>
    </source>
</reference>
<dbReference type="Proteomes" id="UP000250266">
    <property type="component" value="Unassembled WGS sequence"/>
</dbReference>
<dbReference type="EMBL" id="KV744807">
    <property type="protein sequence ID" value="OCK86269.1"/>
    <property type="molecule type" value="Genomic_DNA"/>
</dbReference>
<proteinExistence type="predicted"/>
<sequence length="85" mass="9733">MHTACMPYSFQHQHQRVLPTHTGLVGSLLFIFLSSDCDVWSGWWPGLLFFYLFWNEFCVLGAMSSYWAELWGPGWGGVLAMADAR</sequence>
<keyword evidence="2" id="KW-1185">Reference proteome</keyword>
<evidence type="ECO:0000313" key="2">
    <source>
        <dbReference type="Proteomes" id="UP000250266"/>
    </source>
</evidence>
<organism evidence="1 2">
    <name type="scientific">Lepidopterella palustris CBS 459.81</name>
    <dbReference type="NCBI Taxonomy" id="1314670"/>
    <lineage>
        <taxon>Eukaryota</taxon>
        <taxon>Fungi</taxon>
        <taxon>Dikarya</taxon>
        <taxon>Ascomycota</taxon>
        <taxon>Pezizomycotina</taxon>
        <taxon>Dothideomycetes</taxon>
        <taxon>Pleosporomycetidae</taxon>
        <taxon>Mytilinidiales</taxon>
        <taxon>Argynnaceae</taxon>
        <taxon>Lepidopterella</taxon>
    </lineage>
</organism>